<evidence type="ECO:0000313" key="5">
    <source>
        <dbReference type="Proteomes" id="UP000235220"/>
    </source>
</evidence>
<dbReference type="Pfam" id="PF00010">
    <property type="entry name" value="HLH"/>
    <property type="match status" value="1"/>
</dbReference>
<evidence type="ECO:0000256" key="3">
    <source>
        <dbReference type="ARBA" id="ARBA00023163"/>
    </source>
</evidence>
<dbReference type="InterPro" id="IPR036638">
    <property type="entry name" value="HLH_DNA-bd_sf"/>
</dbReference>
<accession>A0A2I4DU78</accession>
<dbReference type="InterPro" id="IPR044658">
    <property type="entry name" value="bHLH92/bHLH041-like"/>
</dbReference>
<dbReference type="InterPro" id="IPR011598">
    <property type="entry name" value="bHLH_dom"/>
</dbReference>
<dbReference type="FunCoup" id="A0A2I4DU78">
    <property type="interactions" value="152"/>
</dbReference>
<dbReference type="AlphaFoldDB" id="A0A2I4DU78"/>
<gene>
    <name evidence="6" type="primary">LOC108983510</name>
</gene>
<dbReference type="KEGG" id="jre:108983510"/>
<evidence type="ECO:0000256" key="2">
    <source>
        <dbReference type="ARBA" id="ARBA00023015"/>
    </source>
</evidence>
<dbReference type="PROSITE" id="PS50888">
    <property type="entry name" value="BHLH"/>
    <property type="match status" value="1"/>
</dbReference>
<keyword evidence="5" id="KW-1185">Reference proteome</keyword>
<keyword evidence="2" id="KW-0805">Transcription regulation</keyword>
<dbReference type="OrthoDB" id="1885111at2759"/>
<evidence type="ECO:0000256" key="4">
    <source>
        <dbReference type="ARBA" id="ARBA00023242"/>
    </source>
</evidence>
<dbReference type="PANTHER" id="PTHR46665:SF6">
    <property type="entry name" value="TRANSCRIPTION FACTOR BHLH92"/>
    <property type="match status" value="1"/>
</dbReference>
<dbReference type="GO" id="GO:0000976">
    <property type="term" value="F:transcription cis-regulatory region binding"/>
    <property type="evidence" value="ECO:0000318"/>
    <property type="project" value="GO_Central"/>
</dbReference>
<dbReference type="Gene3D" id="4.10.280.10">
    <property type="entry name" value="Helix-loop-helix DNA-binding domain"/>
    <property type="match status" value="1"/>
</dbReference>
<keyword evidence="3" id="KW-0804">Transcription</keyword>
<name>A0A2I4DU78_JUGRE</name>
<sequence length="249" mass="28749">MMEMFCPQDLQREDLQSGMFWYDAYEAPPVKQSAFVAYTEGPSIEFGAGNWNSGWIRGNNMNKRMVEFLRRSWHPKIEIQEHEKERGFRHMMNERARREKQKQSYMALHSVLPFGTKSDKSCIIRTVAKQIQELQRRVEELKRRNKLVVEASMVAVEGKRDVGAAKIRVRVPNPSSGVDSMVEVLKCLKTLGLKTRTIRSNFSALEFSAELEIETEMVGAADDAEKAIDKEITLHEVERKLLLHFDEEG</sequence>
<proteinExistence type="predicted"/>
<dbReference type="SUPFAM" id="SSF47459">
    <property type="entry name" value="HLH, helix-loop-helix DNA-binding domain"/>
    <property type="match status" value="1"/>
</dbReference>
<dbReference type="RefSeq" id="XP_018810701.1">
    <property type="nucleotide sequence ID" value="XM_018955156.2"/>
</dbReference>
<dbReference type="SMART" id="SM00353">
    <property type="entry name" value="HLH"/>
    <property type="match status" value="1"/>
</dbReference>
<dbReference type="PANTHER" id="PTHR46665">
    <property type="entry name" value="TRANSCRIPTION FACTOR BHLH041-RELATED-RELATED"/>
    <property type="match status" value="1"/>
</dbReference>
<dbReference type="GeneID" id="108983510"/>
<dbReference type="GO" id="GO:0005634">
    <property type="term" value="C:nucleus"/>
    <property type="evidence" value="ECO:0000318"/>
    <property type="project" value="GO_Central"/>
</dbReference>
<evidence type="ECO:0000313" key="6">
    <source>
        <dbReference type="RefSeq" id="XP_018810701.1"/>
    </source>
</evidence>
<reference evidence="6" key="1">
    <citation type="submission" date="2025-08" db="UniProtKB">
        <authorList>
            <consortium name="RefSeq"/>
        </authorList>
    </citation>
    <scope>IDENTIFICATION</scope>
    <source>
        <tissue evidence="6">Leaves</tissue>
    </source>
</reference>
<organism evidence="5 6">
    <name type="scientific">Juglans regia</name>
    <name type="common">English walnut</name>
    <dbReference type="NCBI Taxonomy" id="51240"/>
    <lineage>
        <taxon>Eukaryota</taxon>
        <taxon>Viridiplantae</taxon>
        <taxon>Streptophyta</taxon>
        <taxon>Embryophyta</taxon>
        <taxon>Tracheophyta</taxon>
        <taxon>Spermatophyta</taxon>
        <taxon>Magnoliopsida</taxon>
        <taxon>eudicotyledons</taxon>
        <taxon>Gunneridae</taxon>
        <taxon>Pentapetalae</taxon>
        <taxon>rosids</taxon>
        <taxon>fabids</taxon>
        <taxon>Fagales</taxon>
        <taxon>Juglandaceae</taxon>
        <taxon>Juglans</taxon>
    </lineage>
</organism>
<comment type="subcellular location">
    <subcellularLocation>
        <location evidence="1">Nucleus</location>
    </subcellularLocation>
</comment>
<evidence type="ECO:0000256" key="1">
    <source>
        <dbReference type="ARBA" id="ARBA00004123"/>
    </source>
</evidence>
<dbReference type="STRING" id="51240.A0A2I4DU78"/>
<keyword evidence="4" id="KW-0539">Nucleus</keyword>
<dbReference type="GO" id="GO:0046983">
    <property type="term" value="F:protein dimerization activity"/>
    <property type="evidence" value="ECO:0007669"/>
    <property type="project" value="InterPro"/>
</dbReference>
<protein>
    <submittedName>
        <fullName evidence="6">Transcription factor bHLH92</fullName>
    </submittedName>
</protein>
<dbReference type="Proteomes" id="UP000235220">
    <property type="component" value="Chromosome 12"/>
</dbReference>
<dbReference type="Gramene" id="Jr12_15040_p1">
    <property type="protein sequence ID" value="cds.Jr12_15040_p1"/>
    <property type="gene ID" value="Jr12_15040"/>
</dbReference>